<feature type="domain" description="HotDog ACOT-type" evidence="6">
    <location>
        <begin position="289"/>
        <end position="407"/>
    </location>
</feature>
<name>A0A1B8GS10_9PEZI</name>
<dbReference type="InterPro" id="IPR033120">
    <property type="entry name" value="HOTDOG_ACOT"/>
</dbReference>
<dbReference type="CDD" id="cd03442">
    <property type="entry name" value="BFIT_BACH"/>
    <property type="match status" value="2"/>
</dbReference>
<proteinExistence type="inferred from homology"/>
<sequence length="448" mass="49481">MATKLRQLPLRAALRTATRCAPRQQRYFASTPKCSTDGVYGELTAMRTRTPFIEAFRKQQEGKQSAPISSPVGDKAPIDTTPKRMSESFHKVTLPLARDPWLLDSYINATGHIRLGTIFMDLDALAGVVAYKHTGDSVMTVTAAVDRITLKHPLTSICDLELSGQVTFATGRSSMEISLQVAKAPEEGKEAKEEDILLTCAFTMVSLDPATKKPVNISPLKLVTDEEHRLYKEGEENYNAKKELSKIALRKQTPNDEESDLIHALWLKQSEYSDATSAMQKPANAHYMSSSLIQSVQIMQPQYRNRHNFMIFGGFLLKSTFELAFTCTSAISHARPRFLALDPSTFANPVPVGSVLYMSAVVAYTEPGVGDSTRVQIRVDTHVRSVEHGEVRPTGQFNYTFEVPGELSIVPQTYGEFVIYLDARRRAMRVAGRAESGAEGAGQDGILG</sequence>
<dbReference type="RefSeq" id="XP_018132346.2">
    <property type="nucleotide sequence ID" value="XM_018273150.2"/>
</dbReference>
<evidence type="ECO:0000313" key="7">
    <source>
        <dbReference type="EMBL" id="OBT98613.2"/>
    </source>
</evidence>
<keyword evidence="4" id="KW-0809">Transit peptide</keyword>
<dbReference type="GO" id="GO:0005739">
    <property type="term" value="C:mitochondrion"/>
    <property type="evidence" value="ECO:0007669"/>
    <property type="project" value="TreeGrafter"/>
</dbReference>
<dbReference type="PANTHER" id="PTHR12655">
    <property type="entry name" value="ACYL-COA THIOESTERASE"/>
    <property type="match status" value="1"/>
</dbReference>
<evidence type="ECO:0000256" key="4">
    <source>
        <dbReference type="ARBA" id="ARBA00022946"/>
    </source>
</evidence>
<dbReference type="GO" id="GO:0006637">
    <property type="term" value="P:acyl-CoA metabolic process"/>
    <property type="evidence" value="ECO:0007669"/>
    <property type="project" value="TreeGrafter"/>
</dbReference>
<dbReference type="STRING" id="342668.A0A1B8GS10"/>
<organism evidence="7 8">
    <name type="scientific">Pseudogymnoascus verrucosus</name>
    <dbReference type="NCBI Taxonomy" id="342668"/>
    <lineage>
        <taxon>Eukaryota</taxon>
        <taxon>Fungi</taxon>
        <taxon>Dikarya</taxon>
        <taxon>Ascomycota</taxon>
        <taxon>Pezizomycotina</taxon>
        <taxon>Leotiomycetes</taxon>
        <taxon>Thelebolales</taxon>
        <taxon>Thelebolaceae</taxon>
        <taxon>Pseudogymnoascus</taxon>
    </lineage>
</organism>
<reference evidence="7 8" key="1">
    <citation type="submission" date="2016-03" db="EMBL/GenBank/DDBJ databases">
        <title>Comparative genomics of Pseudogymnoascus destructans, the fungus causing white-nose syndrome of bats.</title>
        <authorList>
            <person name="Palmer J.M."/>
            <person name="Drees K.P."/>
            <person name="Foster J.T."/>
            <person name="Lindner D.L."/>
        </authorList>
    </citation>
    <scope>NUCLEOTIDE SEQUENCE [LARGE SCALE GENOMIC DNA]</scope>
    <source>
        <strain evidence="7 8">UAMH 10579</strain>
    </source>
</reference>
<dbReference type="PROSITE" id="PS51770">
    <property type="entry name" value="HOTDOG_ACOT"/>
    <property type="match status" value="2"/>
</dbReference>
<evidence type="ECO:0000256" key="1">
    <source>
        <dbReference type="ARBA" id="ARBA00010458"/>
    </source>
</evidence>
<dbReference type="FunFam" id="3.10.129.10:FF:000038">
    <property type="entry name" value="Acyl-CoA thioester hydrolase"/>
    <property type="match status" value="1"/>
</dbReference>
<dbReference type="PANTHER" id="PTHR12655:SF0">
    <property type="entry name" value="ACYL-COENZYME A THIOESTERASE 9, MITOCHONDRIAL"/>
    <property type="match status" value="1"/>
</dbReference>
<feature type="domain" description="HotDog ACOT-type" evidence="6">
    <location>
        <begin position="92"/>
        <end position="210"/>
    </location>
</feature>
<dbReference type="AlphaFoldDB" id="A0A1B8GS10"/>
<gene>
    <name evidence="7" type="ORF">VE01_03665</name>
</gene>
<dbReference type="Proteomes" id="UP000091956">
    <property type="component" value="Unassembled WGS sequence"/>
</dbReference>
<dbReference type="Gene3D" id="3.10.129.10">
    <property type="entry name" value="Hotdog Thioesterase"/>
    <property type="match status" value="2"/>
</dbReference>
<evidence type="ECO:0000313" key="8">
    <source>
        <dbReference type="Proteomes" id="UP000091956"/>
    </source>
</evidence>
<keyword evidence="3" id="KW-0378">Hydrolase</keyword>
<dbReference type="InterPro" id="IPR029069">
    <property type="entry name" value="HotDog_dom_sf"/>
</dbReference>
<dbReference type="EMBL" id="KV460216">
    <property type="protein sequence ID" value="OBT98613.2"/>
    <property type="molecule type" value="Genomic_DNA"/>
</dbReference>
<comment type="similarity">
    <text evidence="1">Belongs to the acyl coenzyme A hydrolase family.</text>
</comment>
<accession>A0A1B8GS10</accession>
<reference evidence="8" key="2">
    <citation type="journal article" date="2018" name="Nat. Commun.">
        <title>Extreme sensitivity to ultraviolet light in the fungal pathogen causing white-nose syndrome of bats.</title>
        <authorList>
            <person name="Palmer J.M."/>
            <person name="Drees K.P."/>
            <person name="Foster J.T."/>
            <person name="Lindner D.L."/>
        </authorList>
    </citation>
    <scope>NUCLEOTIDE SEQUENCE [LARGE SCALE GENOMIC DNA]</scope>
    <source>
        <strain evidence="8">UAMH 10579</strain>
    </source>
</reference>
<protein>
    <recommendedName>
        <fullName evidence="6">HotDog ACOT-type domain-containing protein</fullName>
    </recommendedName>
</protein>
<dbReference type="GeneID" id="28837051"/>
<dbReference type="FunFam" id="3.10.129.10:FF:000032">
    <property type="entry name" value="Acyl-CoA thioester hydrolase"/>
    <property type="match status" value="1"/>
</dbReference>
<evidence type="ECO:0000256" key="2">
    <source>
        <dbReference type="ARBA" id="ARBA00022737"/>
    </source>
</evidence>
<keyword evidence="2" id="KW-0677">Repeat</keyword>
<keyword evidence="8" id="KW-1185">Reference proteome</keyword>
<dbReference type="GO" id="GO:0047617">
    <property type="term" value="F:fatty acyl-CoA hydrolase activity"/>
    <property type="evidence" value="ECO:0007669"/>
    <property type="project" value="TreeGrafter"/>
</dbReference>
<feature type="region of interest" description="Disordered" evidence="5">
    <location>
        <begin position="58"/>
        <end position="82"/>
    </location>
</feature>
<dbReference type="SUPFAM" id="SSF54637">
    <property type="entry name" value="Thioesterase/thiol ester dehydrase-isomerase"/>
    <property type="match status" value="2"/>
</dbReference>
<evidence type="ECO:0000259" key="6">
    <source>
        <dbReference type="PROSITE" id="PS51770"/>
    </source>
</evidence>
<evidence type="ECO:0000256" key="3">
    <source>
        <dbReference type="ARBA" id="ARBA00022801"/>
    </source>
</evidence>
<evidence type="ECO:0000256" key="5">
    <source>
        <dbReference type="SAM" id="MobiDB-lite"/>
    </source>
</evidence>